<keyword evidence="2" id="KW-0812">Transmembrane</keyword>
<organism evidence="5 6">
    <name type="scientific">Loktanella atrilutea</name>
    <dbReference type="NCBI Taxonomy" id="366533"/>
    <lineage>
        <taxon>Bacteria</taxon>
        <taxon>Pseudomonadati</taxon>
        <taxon>Pseudomonadota</taxon>
        <taxon>Alphaproteobacteria</taxon>
        <taxon>Rhodobacterales</taxon>
        <taxon>Roseobacteraceae</taxon>
        <taxon>Loktanella</taxon>
    </lineage>
</organism>
<dbReference type="RefSeq" id="WP_072858634.1">
    <property type="nucleotide sequence ID" value="NZ_FQUE01000013.1"/>
</dbReference>
<dbReference type="GO" id="GO:0005737">
    <property type="term" value="C:cytoplasm"/>
    <property type="evidence" value="ECO:0007669"/>
    <property type="project" value="TreeGrafter"/>
</dbReference>
<dbReference type="PANTHER" id="PTHR21461">
    <property type="entry name" value="GLYCOSYLTRANSFERASE FAMILY 92 PROTEIN"/>
    <property type="match status" value="1"/>
</dbReference>
<sequence>MTAGHRTLIVTTKNEGPFLLEWVAYHRLIGFDNIVVFANDCEDGSDTLLTALDAAGLIRFHDNSAVTEGLPADPQNRAYRRAFAMDHVTGSDWVMVLDADEFLNIHAGDGTLDALFAATGPADVISGTWCIYGNSGLIDYDAGLVTERFTRCAPKDVQVSFRHFGMKTMFRPGPVHRLGIHRPFLKGEFKRPENPLVWLNGSGADVTPFFREKGWSASMANKGYDLCQINHYMIKSNALFLMKRYRGTANSGDQDRINFDYYDSFNSNHTTDDSLTRWSDRIRAELARMRDSHPAVAAAHDACTAFFHGKIASLMADLRDADPEVTDRLLNPAAVAAQIAADEAWLVTARAAAATRAARAAAVAAPTTDRTTDPEPAPKTPGPAADAPAAPETPRIAPEDAAPQWLADLRRSDHRIGFYRSDVHFGAHFAERGLDQLVISFDNLSNVRDPSLARDSWGYDFYKAEGWSHLGVLSVAANWYRDDALFDYLEGLARSGFFDRFGHVTLTGTSMGAYAATAFARLIPGCTVLAFSPQSTLDTDIVPWEERFPSGRRQDWSGRYRDATTDLDAAGLVFILYDPGCAPDLQHAMRYQGDNVVHLRTWFAHHKSALFLRRADILKALVRLAVAGALDSAAFYRLYRARRALPWYVNALVERACAGGHYTLAGRVSDAVERDGRTNLGRSIRNKIARDAAQ</sequence>
<dbReference type="InterPro" id="IPR029058">
    <property type="entry name" value="AB_hydrolase_fold"/>
</dbReference>
<dbReference type="EMBL" id="FQUE01000013">
    <property type="protein sequence ID" value="SHF79242.1"/>
    <property type="molecule type" value="Genomic_DNA"/>
</dbReference>
<dbReference type="AlphaFoldDB" id="A0A1M5EJK5"/>
<protein>
    <submittedName>
        <fullName evidence="5">Glycosyl transferase family 2</fullName>
    </submittedName>
</protein>
<name>A0A1M5EJK5_LOKAT</name>
<evidence type="ECO:0000256" key="1">
    <source>
        <dbReference type="ARBA" id="ARBA00004167"/>
    </source>
</evidence>
<evidence type="ECO:0000256" key="2">
    <source>
        <dbReference type="ARBA" id="ARBA00022692"/>
    </source>
</evidence>
<dbReference type="SUPFAM" id="SSF53448">
    <property type="entry name" value="Nucleotide-diphospho-sugar transferases"/>
    <property type="match status" value="1"/>
</dbReference>
<feature type="region of interest" description="Disordered" evidence="4">
    <location>
        <begin position="362"/>
        <end position="400"/>
    </location>
</feature>
<dbReference type="InterPro" id="IPR029044">
    <property type="entry name" value="Nucleotide-diphossugar_trans"/>
</dbReference>
<keyword evidence="3" id="KW-0472">Membrane</keyword>
<dbReference type="GO" id="GO:0016757">
    <property type="term" value="F:glycosyltransferase activity"/>
    <property type="evidence" value="ECO:0007669"/>
    <property type="project" value="TreeGrafter"/>
</dbReference>
<evidence type="ECO:0000256" key="4">
    <source>
        <dbReference type="SAM" id="MobiDB-lite"/>
    </source>
</evidence>
<dbReference type="GO" id="GO:0016020">
    <property type="term" value="C:membrane"/>
    <property type="evidence" value="ECO:0007669"/>
    <property type="project" value="UniProtKB-SubCell"/>
</dbReference>
<comment type="subcellular location">
    <subcellularLocation>
        <location evidence="1">Membrane</location>
        <topology evidence="1">Single-pass membrane protein</topology>
    </subcellularLocation>
</comment>
<accession>A0A1M5EJK5</accession>
<dbReference type="OrthoDB" id="4964299at2"/>
<keyword evidence="5" id="KW-0808">Transferase</keyword>
<dbReference type="PANTHER" id="PTHR21461:SF69">
    <property type="entry name" value="GLYCOSYLTRANSFERASE FAMILY 92 PROTEIN"/>
    <property type="match status" value="1"/>
</dbReference>
<keyword evidence="3" id="KW-1133">Transmembrane helix</keyword>
<gene>
    <name evidence="5" type="ORF">SAMN05444339_11314</name>
</gene>
<keyword evidence="6" id="KW-1185">Reference proteome</keyword>
<dbReference type="SUPFAM" id="SSF53474">
    <property type="entry name" value="alpha/beta-Hydrolases"/>
    <property type="match status" value="1"/>
</dbReference>
<dbReference type="STRING" id="366533.SAMN05444339_11314"/>
<proteinExistence type="predicted"/>
<reference evidence="6" key="1">
    <citation type="submission" date="2016-11" db="EMBL/GenBank/DDBJ databases">
        <authorList>
            <person name="Varghese N."/>
            <person name="Submissions S."/>
        </authorList>
    </citation>
    <scope>NUCLEOTIDE SEQUENCE [LARGE SCALE GENOMIC DNA]</scope>
    <source>
        <strain evidence="6">DSM 29326</strain>
    </source>
</reference>
<evidence type="ECO:0000313" key="5">
    <source>
        <dbReference type="EMBL" id="SHF79242.1"/>
    </source>
</evidence>
<dbReference type="Pfam" id="PF13704">
    <property type="entry name" value="Glyco_tranf_2_4"/>
    <property type="match status" value="1"/>
</dbReference>
<evidence type="ECO:0000313" key="6">
    <source>
        <dbReference type="Proteomes" id="UP000183987"/>
    </source>
</evidence>
<evidence type="ECO:0000256" key="3">
    <source>
        <dbReference type="ARBA" id="ARBA00022989"/>
    </source>
</evidence>
<dbReference type="Proteomes" id="UP000183987">
    <property type="component" value="Unassembled WGS sequence"/>
</dbReference>